<evidence type="ECO:0000313" key="10">
    <source>
        <dbReference type="EMBL" id="KCZ94878.1"/>
    </source>
</evidence>
<dbReference type="GO" id="GO:0004636">
    <property type="term" value="F:phosphoribosyl-ATP diphosphatase activity"/>
    <property type="evidence" value="ECO:0007669"/>
    <property type="project" value="UniProtKB-EC"/>
</dbReference>
<comment type="catalytic activity">
    <reaction evidence="1">
        <text>1-(5-phospho-beta-D-ribosyl)-ATP + H2O = 1-(5-phospho-beta-D-ribosyl)-5'-AMP + diphosphate + H(+)</text>
        <dbReference type="Rhea" id="RHEA:22828"/>
        <dbReference type="ChEBI" id="CHEBI:15377"/>
        <dbReference type="ChEBI" id="CHEBI:15378"/>
        <dbReference type="ChEBI" id="CHEBI:33019"/>
        <dbReference type="ChEBI" id="CHEBI:59457"/>
        <dbReference type="ChEBI" id="CHEBI:73183"/>
        <dbReference type="EC" id="3.6.1.31"/>
    </reaction>
</comment>
<dbReference type="Gene3D" id="1.10.287.1080">
    <property type="entry name" value="MazG-like"/>
    <property type="match status" value="1"/>
</dbReference>
<keyword evidence="5" id="KW-0028">Amino-acid biosynthesis</keyword>
<evidence type="ECO:0000256" key="2">
    <source>
        <dbReference type="ARBA" id="ARBA00005204"/>
    </source>
</evidence>
<dbReference type="GO" id="GO:0005524">
    <property type="term" value="F:ATP binding"/>
    <property type="evidence" value="ECO:0007669"/>
    <property type="project" value="UniProtKB-KW"/>
</dbReference>
<evidence type="ECO:0000256" key="7">
    <source>
        <dbReference type="ARBA" id="ARBA00022801"/>
    </source>
</evidence>
<evidence type="ECO:0000256" key="5">
    <source>
        <dbReference type="ARBA" id="ARBA00022605"/>
    </source>
</evidence>
<dbReference type="InterPro" id="IPR008179">
    <property type="entry name" value="HisE"/>
</dbReference>
<evidence type="ECO:0000256" key="9">
    <source>
        <dbReference type="ARBA" id="ARBA00023102"/>
    </source>
</evidence>
<keyword evidence="11" id="KW-1185">Reference proteome</keyword>
<sequence length="120" mass="12164">MTAKAPLASPDRLAAALAHLAETIDARALDGDASSSWTAKLLAKGPDAAAAKVAEEGGELADAVRRESDDRVASEAADVIYHVFVALRSRGVALDAVAGALEARQGTSGIAEKAARPGTE</sequence>
<organism evidence="10 11">
    <name type="scientific">Hyphomonas hirschiana VP5</name>
    <dbReference type="NCBI Taxonomy" id="1280951"/>
    <lineage>
        <taxon>Bacteria</taxon>
        <taxon>Pseudomonadati</taxon>
        <taxon>Pseudomonadota</taxon>
        <taxon>Alphaproteobacteria</taxon>
        <taxon>Hyphomonadales</taxon>
        <taxon>Hyphomonadaceae</taxon>
        <taxon>Hyphomonas</taxon>
    </lineage>
</organism>
<dbReference type="NCBIfam" id="TIGR03188">
    <property type="entry name" value="histidine_hisI"/>
    <property type="match status" value="1"/>
</dbReference>
<dbReference type="Pfam" id="PF01503">
    <property type="entry name" value="PRA-PH"/>
    <property type="match status" value="1"/>
</dbReference>
<reference evidence="10 11" key="1">
    <citation type="submission" date="2013-04" db="EMBL/GenBank/DDBJ databases">
        <title>Hyphomonas hirschiana VP5 Genome Sequencing.</title>
        <authorList>
            <person name="Lai Q."/>
            <person name="Shao Z."/>
        </authorList>
    </citation>
    <scope>NUCLEOTIDE SEQUENCE [LARGE SCALE GENOMIC DNA]</scope>
    <source>
        <strain evidence="10 11">VP5</strain>
    </source>
</reference>
<keyword evidence="8" id="KW-0067">ATP-binding</keyword>
<evidence type="ECO:0000256" key="8">
    <source>
        <dbReference type="ARBA" id="ARBA00022840"/>
    </source>
</evidence>
<evidence type="ECO:0000256" key="1">
    <source>
        <dbReference type="ARBA" id="ARBA00001460"/>
    </source>
</evidence>
<evidence type="ECO:0000313" key="11">
    <source>
        <dbReference type="Proteomes" id="UP000025061"/>
    </source>
</evidence>
<name>A0A059FWN4_9PROT</name>
<dbReference type="GO" id="GO:0000105">
    <property type="term" value="P:L-histidine biosynthetic process"/>
    <property type="evidence" value="ECO:0007669"/>
    <property type="project" value="UniProtKB-UniPathway"/>
</dbReference>
<keyword evidence="7" id="KW-0378">Hydrolase</keyword>
<gene>
    <name evidence="10" type="ORF">HHI_08788</name>
</gene>
<comment type="similarity">
    <text evidence="3">Belongs to the PRA-PH family.</text>
</comment>
<keyword evidence="6" id="KW-0547">Nucleotide-binding</keyword>
<dbReference type="PANTHER" id="PTHR42945:SF1">
    <property type="entry name" value="HISTIDINE BIOSYNTHESIS BIFUNCTIONAL PROTEIN HIS7"/>
    <property type="match status" value="1"/>
</dbReference>
<dbReference type="OrthoDB" id="9814738at2"/>
<protein>
    <recommendedName>
        <fullName evidence="4">phosphoribosyl-ATP diphosphatase</fullName>
        <ecNumber evidence="4">3.6.1.31</ecNumber>
    </recommendedName>
</protein>
<dbReference type="PANTHER" id="PTHR42945">
    <property type="entry name" value="HISTIDINE BIOSYNTHESIS BIFUNCTIONAL PROTEIN"/>
    <property type="match status" value="1"/>
</dbReference>
<dbReference type="SUPFAM" id="SSF101386">
    <property type="entry name" value="all-alpha NTP pyrophosphatases"/>
    <property type="match status" value="1"/>
</dbReference>
<dbReference type="EC" id="3.6.1.31" evidence="4"/>
<proteinExistence type="inferred from homology"/>
<dbReference type="CDD" id="cd11534">
    <property type="entry name" value="NTP-PPase_HisIE_like"/>
    <property type="match status" value="1"/>
</dbReference>
<dbReference type="InterPro" id="IPR021130">
    <property type="entry name" value="PRib-ATP_PPHydrolase-like"/>
</dbReference>
<evidence type="ECO:0000256" key="4">
    <source>
        <dbReference type="ARBA" id="ARBA00012414"/>
    </source>
</evidence>
<dbReference type="AlphaFoldDB" id="A0A059FWN4"/>
<dbReference type="EMBL" id="ARYI01000006">
    <property type="protein sequence ID" value="KCZ94878.1"/>
    <property type="molecule type" value="Genomic_DNA"/>
</dbReference>
<dbReference type="Proteomes" id="UP000025061">
    <property type="component" value="Unassembled WGS sequence"/>
</dbReference>
<dbReference type="PATRIC" id="fig|1280951.3.peg.1774"/>
<accession>A0A059FWN4</accession>
<dbReference type="RefSeq" id="WP_011645098.1">
    <property type="nucleotide sequence ID" value="NZ_ARYI01000006.1"/>
</dbReference>
<evidence type="ECO:0000256" key="6">
    <source>
        <dbReference type="ARBA" id="ARBA00022741"/>
    </source>
</evidence>
<dbReference type="UniPathway" id="UPA00031">
    <property type="reaction ID" value="UER00007"/>
</dbReference>
<comment type="caution">
    <text evidence="10">The sequence shown here is derived from an EMBL/GenBank/DDBJ whole genome shotgun (WGS) entry which is preliminary data.</text>
</comment>
<keyword evidence="9" id="KW-0368">Histidine biosynthesis</keyword>
<comment type="pathway">
    <text evidence="2">Amino-acid biosynthesis; L-histidine biosynthesis; L-histidine from 5-phospho-alpha-D-ribose 1-diphosphate: step 2/9.</text>
</comment>
<evidence type="ECO:0000256" key="3">
    <source>
        <dbReference type="ARBA" id="ARBA00009392"/>
    </source>
</evidence>